<reference evidence="1" key="1">
    <citation type="submission" date="2021-06" db="EMBL/GenBank/DDBJ databases">
        <authorList>
            <person name="Kallberg Y."/>
            <person name="Tangrot J."/>
            <person name="Rosling A."/>
        </authorList>
    </citation>
    <scope>NUCLEOTIDE SEQUENCE</scope>
    <source>
        <strain evidence="1">28 12/20/2015</strain>
    </source>
</reference>
<dbReference type="EMBL" id="CAJVPW010022870">
    <property type="protein sequence ID" value="CAG8699086.1"/>
    <property type="molecule type" value="Genomic_DNA"/>
</dbReference>
<protein>
    <submittedName>
        <fullName evidence="1">14511_t:CDS:1</fullName>
    </submittedName>
</protein>
<sequence length="72" mass="8365">AKDNCPRNFVEPLGKTFLYAAFHSVRQLPTVTTIAFYSDLAQIKHPFSPKYPYHPSFRAYISSTKPFLYLKH</sequence>
<evidence type="ECO:0000313" key="2">
    <source>
        <dbReference type="Proteomes" id="UP000789366"/>
    </source>
</evidence>
<proteinExistence type="predicted"/>
<name>A0ACA9PA17_9GLOM</name>
<gene>
    <name evidence="1" type="ORF">SPELUC_LOCUS11179</name>
</gene>
<keyword evidence="2" id="KW-1185">Reference proteome</keyword>
<accession>A0ACA9PA17</accession>
<organism evidence="1 2">
    <name type="scientific">Cetraspora pellucida</name>
    <dbReference type="NCBI Taxonomy" id="1433469"/>
    <lineage>
        <taxon>Eukaryota</taxon>
        <taxon>Fungi</taxon>
        <taxon>Fungi incertae sedis</taxon>
        <taxon>Mucoromycota</taxon>
        <taxon>Glomeromycotina</taxon>
        <taxon>Glomeromycetes</taxon>
        <taxon>Diversisporales</taxon>
        <taxon>Gigasporaceae</taxon>
        <taxon>Cetraspora</taxon>
    </lineage>
</organism>
<dbReference type="Proteomes" id="UP000789366">
    <property type="component" value="Unassembled WGS sequence"/>
</dbReference>
<feature type="non-terminal residue" evidence="1">
    <location>
        <position position="1"/>
    </location>
</feature>
<evidence type="ECO:0000313" key="1">
    <source>
        <dbReference type="EMBL" id="CAG8699086.1"/>
    </source>
</evidence>
<comment type="caution">
    <text evidence="1">The sequence shown here is derived from an EMBL/GenBank/DDBJ whole genome shotgun (WGS) entry which is preliminary data.</text>
</comment>